<feature type="signal peptide" evidence="4">
    <location>
        <begin position="1"/>
        <end position="21"/>
    </location>
</feature>
<dbReference type="Pfam" id="PF00795">
    <property type="entry name" value="CN_hydrolase"/>
    <property type="match status" value="1"/>
</dbReference>
<dbReference type="AlphaFoldDB" id="A0A224XDX6"/>
<reference evidence="6" key="1">
    <citation type="journal article" date="2018" name="PLoS Negl. Trop. Dis.">
        <title>An insight into the salivary gland and fat body transcriptome of Panstrongylus lignarius (Hemiptera: Heteroptera), the main vector of Chagas disease in Peru.</title>
        <authorList>
            <person name="Nevoa J.C."/>
            <person name="Mendes M.T."/>
            <person name="da Silva M.V."/>
            <person name="Soares S.C."/>
            <person name="Oliveira C.J.F."/>
            <person name="Ribeiro J.M.C."/>
        </authorList>
    </citation>
    <scope>NUCLEOTIDE SEQUENCE</scope>
</reference>
<keyword evidence="3" id="KW-0472">Membrane</keyword>
<dbReference type="InterPro" id="IPR043957">
    <property type="entry name" value="Vanin_C"/>
</dbReference>
<dbReference type="PANTHER" id="PTHR10609:SF14">
    <property type="entry name" value="BIOTINIDASE"/>
    <property type="match status" value="1"/>
</dbReference>
<evidence type="ECO:0000313" key="6">
    <source>
        <dbReference type="EMBL" id="JAW09194.1"/>
    </source>
</evidence>
<dbReference type="InterPro" id="IPR036526">
    <property type="entry name" value="C-N_Hydrolase_sf"/>
</dbReference>
<dbReference type="PANTHER" id="PTHR10609">
    <property type="entry name" value="BIOTINIDASE-RELATED"/>
    <property type="match status" value="1"/>
</dbReference>
<dbReference type="Gene3D" id="3.60.110.10">
    <property type="entry name" value="Carbon-nitrogen hydrolase"/>
    <property type="match status" value="1"/>
</dbReference>
<evidence type="ECO:0000256" key="3">
    <source>
        <dbReference type="SAM" id="Phobius"/>
    </source>
</evidence>
<evidence type="ECO:0000259" key="5">
    <source>
        <dbReference type="PROSITE" id="PS50263"/>
    </source>
</evidence>
<dbReference type="PROSITE" id="PS50263">
    <property type="entry name" value="CN_HYDROLASE"/>
    <property type="match status" value="1"/>
</dbReference>
<dbReference type="GO" id="GO:0016787">
    <property type="term" value="F:hydrolase activity"/>
    <property type="evidence" value="ECO:0007669"/>
    <property type="project" value="UniProtKB-KW"/>
</dbReference>
<dbReference type="InterPro" id="IPR040154">
    <property type="entry name" value="Biotinidase/VNN"/>
</dbReference>
<dbReference type="Pfam" id="PF19018">
    <property type="entry name" value="Vanin_C"/>
    <property type="match status" value="1"/>
</dbReference>
<keyword evidence="3" id="KW-1133">Transmembrane helix</keyword>
<evidence type="ECO:0000256" key="4">
    <source>
        <dbReference type="SAM" id="SignalP"/>
    </source>
</evidence>
<evidence type="ECO:0000256" key="2">
    <source>
        <dbReference type="ARBA" id="ARBA00022801"/>
    </source>
</evidence>
<feature type="chain" id="PRO_5012781822" evidence="4">
    <location>
        <begin position="22"/>
        <end position="572"/>
    </location>
</feature>
<dbReference type="EMBL" id="GFTR01007232">
    <property type="protein sequence ID" value="JAW09194.1"/>
    <property type="molecule type" value="Transcribed_RNA"/>
</dbReference>
<organism evidence="6">
    <name type="scientific">Panstrongylus lignarius</name>
    <dbReference type="NCBI Taxonomy" id="156445"/>
    <lineage>
        <taxon>Eukaryota</taxon>
        <taxon>Metazoa</taxon>
        <taxon>Ecdysozoa</taxon>
        <taxon>Arthropoda</taxon>
        <taxon>Hexapoda</taxon>
        <taxon>Insecta</taxon>
        <taxon>Pterygota</taxon>
        <taxon>Neoptera</taxon>
        <taxon>Paraneoptera</taxon>
        <taxon>Hemiptera</taxon>
        <taxon>Heteroptera</taxon>
        <taxon>Panheteroptera</taxon>
        <taxon>Cimicomorpha</taxon>
        <taxon>Reduviidae</taxon>
        <taxon>Triatominae</taxon>
        <taxon>Panstrongylus</taxon>
    </lineage>
</organism>
<accession>A0A224XDX6</accession>
<name>A0A224XDX6_9HEMI</name>
<dbReference type="SUPFAM" id="SSF56317">
    <property type="entry name" value="Carbon-nitrogen hydrolase"/>
    <property type="match status" value="1"/>
</dbReference>
<feature type="domain" description="CN hydrolase" evidence="5">
    <location>
        <begin position="29"/>
        <end position="286"/>
    </location>
</feature>
<comment type="similarity">
    <text evidence="1">Belongs to the carbon-nitrogen hydrolase superfamily. BTD/VNN family.</text>
</comment>
<keyword evidence="2" id="KW-0378">Hydrolase</keyword>
<feature type="transmembrane region" description="Helical" evidence="3">
    <location>
        <begin position="549"/>
        <end position="569"/>
    </location>
</feature>
<sequence length="572" mass="64281">MASGTVIFLAIFLHLFTNTLQSVPADDYYVAAVVEYSGVRNLNLSSMENAQNNVKRYVSIMKKVADNKVDIIVFPEIGLFSFDNTIFVEVPDPKDNITPATNESTHEVLKSLSQAAIDNKLYVVVNLHELYKNGTKEYKYNTNVVFDRNGTVIARYRKYNLFGERNLNRPETPEYVMFNTDFGVTFGTFTCFDIVFEEPAMGLVTKYNITDIVFPTAWFSELPLYIAIQEQSAWAYATDVNLLASGYNNMSTGNTGSGIYAGTKGPITYIESESTGTKILIGKVPKVTAKGRTASLEPATTILFDEIETKSAPILHEDLKIYTTKLIEPENFKPTKSEQFNISGGTDLKGLERDYNIDEKLCHGDFCCNFNLSFSVKYYQEKYNFKDDSTYNKTDAFYHFKYRLIALDGIRQYIVGNSSGQQVCAITPCLNDDLNSCAISNNGKNTLPHQIDDKDLGNLTRYSTEFQSINITGNFHNKRVLYLPSVLLSSDDINTFGNLIESEQLKLNVENNTESARVSLLLKPKRFASGGIYARLFERDNKPSAANGFTTNMIISCIVPLIIILCTMIRMK</sequence>
<proteinExistence type="inferred from homology"/>
<keyword evidence="4" id="KW-0732">Signal</keyword>
<evidence type="ECO:0000256" key="1">
    <source>
        <dbReference type="ARBA" id="ARBA00008225"/>
    </source>
</evidence>
<keyword evidence="3" id="KW-0812">Transmembrane</keyword>
<protein>
    <submittedName>
        <fullName evidence="6">Putative biotinidase</fullName>
    </submittedName>
</protein>
<dbReference type="InterPro" id="IPR003010">
    <property type="entry name" value="C-N_Hydrolase"/>
</dbReference>